<evidence type="ECO:0000313" key="2">
    <source>
        <dbReference type="EMBL" id="GFO01140.1"/>
    </source>
</evidence>
<accession>A0AAV4A2J1</accession>
<evidence type="ECO:0000313" key="3">
    <source>
        <dbReference type="Proteomes" id="UP000735302"/>
    </source>
</evidence>
<comment type="caution">
    <text evidence="2">The sequence shown here is derived from an EMBL/GenBank/DDBJ whole genome shotgun (WGS) entry which is preliminary data.</text>
</comment>
<gene>
    <name evidence="2" type="ORF">PoB_002764500</name>
</gene>
<dbReference type="Proteomes" id="UP000735302">
    <property type="component" value="Unassembled WGS sequence"/>
</dbReference>
<feature type="region of interest" description="Disordered" evidence="1">
    <location>
        <begin position="1"/>
        <end position="51"/>
    </location>
</feature>
<feature type="region of interest" description="Disordered" evidence="1">
    <location>
        <begin position="87"/>
        <end position="114"/>
    </location>
</feature>
<evidence type="ECO:0000256" key="1">
    <source>
        <dbReference type="SAM" id="MobiDB-lite"/>
    </source>
</evidence>
<reference evidence="2 3" key="1">
    <citation type="journal article" date="2021" name="Elife">
        <title>Chloroplast acquisition without the gene transfer in kleptoplastic sea slugs, Plakobranchus ocellatus.</title>
        <authorList>
            <person name="Maeda T."/>
            <person name="Takahashi S."/>
            <person name="Yoshida T."/>
            <person name="Shimamura S."/>
            <person name="Takaki Y."/>
            <person name="Nagai Y."/>
            <person name="Toyoda A."/>
            <person name="Suzuki Y."/>
            <person name="Arimoto A."/>
            <person name="Ishii H."/>
            <person name="Satoh N."/>
            <person name="Nishiyama T."/>
            <person name="Hasebe M."/>
            <person name="Maruyama T."/>
            <person name="Minagawa J."/>
            <person name="Obokata J."/>
            <person name="Shigenobu S."/>
        </authorList>
    </citation>
    <scope>NUCLEOTIDE SEQUENCE [LARGE SCALE GENOMIC DNA]</scope>
</reference>
<protein>
    <submittedName>
        <fullName evidence="2">Uncharacterized protein</fullName>
    </submittedName>
</protein>
<feature type="compositionally biased region" description="Basic and acidic residues" evidence="1">
    <location>
        <begin position="101"/>
        <end position="114"/>
    </location>
</feature>
<dbReference type="AlphaFoldDB" id="A0AAV4A2J1"/>
<keyword evidence="3" id="KW-1185">Reference proteome</keyword>
<name>A0AAV4A2J1_9GAST</name>
<proteinExistence type="predicted"/>
<organism evidence="2 3">
    <name type="scientific">Plakobranchus ocellatus</name>
    <dbReference type="NCBI Taxonomy" id="259542"/>
    <lineage>
        <taxon>Eukaryota</taxon>
        <taxon>Metazoa</taxon>
        <taxon>Spiralia</taxon>
        <taxon>Lophotrochozoa</taxon>
        <taxon>Mollusca</taxon>
        <taxon>Gastropoda</taxon>
        <taxon>Heterobranchia</taxon>
        <taxon>Euthyneura</taxon>
        <taxon>Panpulmonata</taxon>
        <taxon>Sacoglossa</taxon>
        <taxon>Placobranchoidea</taxon>
        <taxon>Plakobranchidae</taxon>
        <taxon>Plakobranchus</taxon>
    </lineage>
</organism>
<dbReference type="EMBL" id="BLXT01003199">
    <property type="protein sequence ID" value="GFO01140.1"/>
    <property type="molecule type" value="Genomic_DNA"/>
</dbReference>
<feature type="compositionally biased region" description="Polar residues" evidence="1">
    <location>
        <begin position="41"/>
        <end position="51"/>
    </location>
</feature>
<sequence length="114" mass="12227">MAGLEPTTERSLQISGWTHKPLPPTPPSSRGVEEISPAGPTFSSLACPSTDTVTEIGEGQPDNCLGHLEETKHICLRPYLSLKLSSQGKKEKSGIQLSTMHSERCETSGKPEIA</sequence>